<name>A0A1H6JXF0_9GAMM</name>
<dbReference type="EMBL" id="CVUD02000069">
    <property type="protein sequence ID" value="SEH65307.1"/>
    <property type="molecule type" value="Genomic_DNA"/>
</dbReference>
<dbReference type="Proteomes" id="UP000198559">
    <property type="component" value="Unassembled WGS sequence"/>
</dbReference>
<reference evidence="2" key="1">
    <citation type="submission" date="2016-06" db="EMBL/GenBank/DDBJ databases">
        <authorList>
            <person name="Petersen J."/>
            <person name="Sayavedra L."/>
        </authorList>
    </citation>
    <scope>NUCLEOTIDE SEQUENCE [LARGE SCALE GENOMIC DNA]</scope>
    <source>
        <strain evidence="2">BazSymB</strain>
    </source>
</reference>
<evidence type="ECO:0000313" key="1">
    <source>
        <dbReference type="EMBL" id="SEH65307.1"/>
    </source>
</evidence>
<organism evidence="1 2">
    <name type="scientific">Bathymodiolus azoricus thioautotrophic gill symbiont</name>
    <dbReference type="NCBI Taxonomy" id="235205"/>
    <lineage>
        <taxon>Bacteria</taxon>
        <taxon>Pseudomonadati</taxon>
        <taxon>Pseudomonadota</taxon>
        <taxon>Gammaproteobacteria</taxon>
        <taxon>sulfur-oxidizing symbionts</taxon>
    </lineage>
</organism>
<sequence length="192" mass="22707">MSNLVLQNKQTNKYFMCSAIAEAKCHFENLNTRRFWEFALEKIRSIEKFENLKDTQNFYIKDADFLNNHPMIKSKKIGTEELMTKIVTDIKNNNFYQAFQRDPNSLADMPNIAIVSIIMRQKSKGRTFIRFNNDFISFVSKIKSYTTVNKKSLLECKSNEIYDLFKLLKNGKKRFQKSKNIGTKRIKEVFLK</sequence>
<dbReference type="AlphaFoldDB" id="A0A1H6JXF0"/>
<evidence type="ECO:0000313" key="2">
    <source>
        <dbReference type="Proteomes" id="UP000198559"/>
    </source>
</evidence>
<gene>
    <name evidence="1" type="ORF">BAZSYMB_SCAFFOLD00082_7</name>
</gene>
<accession>A0A1H6JXF0</accession>
<protein>
    <submittedName>
        <fullName evidence="1">Uncharacterized protein</fullName>
    </submittedName>
</protein>
<proteinExistence type="predicted"/>